<accession>H6RKU7</accession>
<reference evidence="2 3" key="1">
    <citation type="journal article" date="2012" name="J. Bacteriol.">
        <title>Genome Sequence of Blastococcus saxobsidens DD2, a Stone-Inhabiting Bacterium.</title>
        <authorList>
            <person name="Chouaia B."/>
            <person name="Crotti E."/>
            <person name="Brusetti L."/>
            <person name="Daffonchio D."/>
            <person name="Essoussi I."/>
            <person name="Nouioui I."/>
            <person name="Sbissi I."/>
            <person name="Ghodhbane-Gtari F."/>
            <person name="Gtari M."/>
            <person name="Vacherie B."/>
            <person name="Barbe V."/>
            <person name="Medigue C."/>
            <person name="Gury J."/>
            <person name="Pujic P."/>
            <person name="Normand P."/>
        </authorList>
    </citation>
    <scope>NUCLEOTIDE SEQUENCE [LARGE SCALE GENOMIC DNA]</scope>
    <source>
        <strain evidence="2 3">DD2</strain>
    </source>
</reference>
<reference evidence="3" key="2">
    <citation type="submission" date="2012-02" db="EMBL/GenBank/DDBJ databases">
        <title>Complete genome sequence of Blastococcus saxobsidens strain DD2.</title>
        <authorList>
            <person name="Genoscope."/>
        </authorList>
    </citation>
    <scope>NUCLEOTIDE SEQUENCE [LARGE SCALE GENOMIC DNA]</scope>
    <source>
        <strain evidence="3">DD2</strain>
    </source>
</reference>
<evidence type="ECO:0000256" key="1">
    <source>
        <dbReference type="SAM" id="MobiDB-lite"/>
    </source>
</evidence>
<gene>
    <name evidence="2" type="ordered locus">BLASA_2842</name>
</gene>
<evidence type="ECO:0000313" key="3">
    <source>
        <dbReference type="Proteomes" id="UP000007517"/>
    </source>
</evidence>
<feature type="compositionally biased region" description="Basic residues" evidence="1">
    <location>
        <begin position="1"/>
        <end position="12"/>
    </location>
</feature>
<protein>
    <submittedName>
        <fullName evidence="2">Uncharacterized protein</fullName>
    </submittedName>
</protein>
<name>H6RKU7_BLASD</name>
<sequence length="22" mass="2388">MVRTALAHRHPAGGRSDTEEPV</sequence>
<dbReference type="HOGENOM" id="CLU_3424617_0_0_11"/>
<proteinExistence type="predicted"/>
<dbReference type="STRING" id="1146883.BLASA_2842"/>
<keyword evidence="3" id="KW-1185">Reference proteome</keyword>
<organism evidence="2 3">
    <name type="scientific">Blastococcus saxobsidens (strain DD2)</name>
    <dbReference type="NCBI Taxonomy" id="1146883"/>
    <lineage>
        <taxon>Bacteria</taxon>
        <taxon>Bacillati</taxon>
        <taxon>Actinomycetota</taxon>
        <taxon>Actinomycetes</taxon>
        <taxon>Geodermatophilales</taxon>
        <taxon>Geodermatophilaceae</taxon>
        <taxon>Blastococcus</taxon>
    </lineage>
</organism>
<dbReference type="KEGG" id="bsd:BLASA_2842"/>
<dbReference type="EMBL" id="FO117623">
    <property type="protein sequence ID" value="CCG03713.1"/>
    <property type="molecule type" value="Genomic_DNA"/>
</dbReference>
<evidence type="ECO:0000313" key="2">
    <source>
        <dbReference type="EMBL" id="CCG03713.1"/>
    </source>
</evidence>
<dbReference type="AlphaFoldDB" id="H6RKU7"/>
<feature type="region of interest" description="Disordered" evidence="1">
    <location>
        <begin position="1"/>
        <end position="22"/>
    </location>
</feature>
<dbReference type="Proteomes" id="UP000007517">
    <property type="component" value="Chromosome"/>
</dbReference>